<evidence type="ECO:0000313" key="2">
    <source>
        <dbReference type="Proteomes" id="UP000004994"/>
    </source>
</evidence>
<proteinExistence type="predicted"/>
<dbReference type="PaxDb" id="4081-Solyc12g038910.1.1"/>
<protein>
    <submittedName>
        <fullName evidence="1">Uncharacterized protein</fullName>
    </submittedName>
</protein>
<reference evidence="1" key="2">
    <citation type="submission" date="2019-01" db="UniProtKB">
        <authorList>
            <consortium name="EnsemblPlants"/>
        </authorList>
    </citation>
    <scope>IDENTIFICATION</scope>
    <source>
        <strain evidence="1">cv. Heinz 1706</strain>
    </source>
</reference>
<dbReference type="Proteomes" id="UP000004994">
    <property type="component" value="Chromosome 12"/>
</dbReference>
<keyword evidence="2" id="KW-1185">Reference proteome</keyword>
<accession>A0A3Q7J8L2</accession>
<sequence>MYLRRAKRKNFVGARNIDVAIEFLLVFLTDVPIHDMNGKWLNEVLEKIGFSE</sequence>
<organism evidence="1">
    <name type="scientific">Solanum lycopersicum</name>
    <name type="common">Tomato</name>
    <name type="synonym">Lycopersicon esculentum</name>
    <dbReference type="NCBI Taxonomy" id="4081"/>
    <lineage>
        <taxon>Eukaryota</taxon>
        <taxon>Viridiplantae</taxon>
        <taxon>Streptophyta</taxon>
        <taxon>Embryophyta</taxon>
        <taxon>Tracheophyta</taxon>
        <taxon>Spermatophyta</taxon>
        <taxon>Magnoliopsida</taxon>
        <taxon>eudicotyledons</taxon>
        <taxon>Gunneridae</taxon>
        <taxon>Pentapetalae</taxon>
        <taxon>asterids</taxon>
        <taxon>lamiids</taxon>
        <taxon>Solanales</taxon>
        <taxon>Solanaceae</taxon>
        <taxon>Solanoideae</taxon>
        <taxon>Solaneae</taxon>
        <taxon>Solanum</taxon>
        <taxon>Solanum subgen. Lycopersicon</taxon>
    </lineage>
</organism>
<dbReference type="EnsemblPlants" id="Solyc12g038910.1.1">
    <property type="protein sequence ID" value="Solyc12g038910.1.1.1"/>
    <property type="gene ID" value="Solyc12g038910.1"/>
</dbReference>
<dbReference type="InParanoid" id="A0A3Q7J8L2"/>
<reference evidence="1" key="1">
    <citation type="journal article" date="2012" name="Nature">
        <title>The tomato genome sequence provides insights into fleshy fruit evolution.</title>
        <authorList>
            <consortium name="Tomato Genome Consortium"/>
        </authorList>
    </citation>
    <scope>NUCLEOTIDE SEQUENCE [LARGE SCALE GENOMIC DNA]</scope>
    <source>
        <strain evidence="1">cv. Heinz 1706</strain>
    </source>
</reference>
<evidence type="ECO:0000313" key="1">
    <source>
        <dbReference type="EnsemblPlants" id="Solyc12g038910.1.1.1"/>
    </source>
</evidence>
<name>A0A3Q7J8L2_SOLLC</name>
<dbReference type="Gramene" id="Solyc12g038910.1.1">
    <property type="protein sequence ID" value="Solyc12g038910.1.1.1"/>
    <property type="gene ID" value="Solyc12g038910.1"/>
</dbReference>
<dbReference type="AlphaFoldDB" id="A0A3Q7J8L2"/>